<feature type="domain" description="Baseplate hub protein gp44/GpP-like second" evidence="4">
    <location>
        <begin position="107"/>
        <end position="191"/>
    </location>
</feature>
<keyword evidence="6" id="KW-1185">Reference proteome</keyword>
<dbReference type="Pfam" id="PF22255">
    <property type="entry name" value="Gp44-like_2nd"/>
    <property type="match status" value="1"/>
</dbReference>
<evidence type="ECO:0000313" key="5">
    <source>
        <dbReference type="EMBL" id="MBR0559493.1"/>
    </source>
</evidence>
<gene>
    <name evidence="5" type="ORF">KB213_05415</name>
</gene>
<dbReference type="EMBL" id="JAGRQH010000003">
    <property type="protein sequence ID" value="MBR0559493.1"/>
    <property type="molecule type" value="Genomic_DNA"/>
</dbReference>
<evidence type="ECO:0000259" key="2">
    <source>
        <dbReference type="Pfam" id="PF21683"/>
    </source>
</evidence>
<name>A0ABS5E7M0_9PROT</name>
<evidence type="ECO:0000259" key="3">
    <source>
        <dbReference type="Pfam" id="PF21929"/>
    </source>
</evidence>
<dbReference type="InterPro" id="IPR053982">
    <property type="entry name" value="Gp44/GpP-like_C"/>
</dbReference>
<evidence type="ECO:0000313" key="6">
    <source>
        <dbReference type="Proteomes" id="UP000677812"/>
    </source>
</evidence>
<feature type="region of interest" description="Disordered" evidence="1">
    <location>
        <begin position="422"/>
        <end position="445"/>
    </location>
</feature>
<dbReference type="Pfam" id="PF21683">
    <property type="entry name" value="GpP-like_1st"/>
    <property type="match status" value="1"/>
</dbReference>
<proteinExistence type="predicted"/>
<dbReference type="SUPFAM" id="SSF69279">
    <property type="entry name" value="Phage tail proteins"/>
    <property type="match status" value="3"/>
</dbReference>
<protein>
    <recommendedName>
        <fullName evidence="7">Mu P family protein</fullName>
    </recommendedName>
</protein>
<evidence type="ECO:0008006" key="7">
    <source>
        <dbReference type="Google" id="ProtNLM"/>
    </source>
</evidence>
<evidence type="ECO:0000256" key="1">
    <source>
        <dbReference type="SAM" id="MobiDB-lite"/>
    </source>
</evidence>
<dbReference type="Gene3D" id="3.30.1920.10">
    <property type="entry name" value="Baseplate protein-like domains - 2 layer sandwich fold"/>
    <property type="match status" value="1"/>
</dbReference>
<dbReference type="InterPro" id="IPR053981">
    <property type="entry name" value="Gp44/GpP-like_2nd"/>
</dbReference>
<feature type="domain" description="Baseplate hub protein gp44/GpP-like C-terminal" evidence="3">
    <location>
        <begin position="342"/>
        <end position="422"/>
    </location>
</feature>
<feature type="compositionally biased region" description="Low complexity" evidence="1">
    <location>
        <begin position="430"/>
        <end position="445"/>
    </location>
</feature>
<dbReference type="InterPro" id="IPR049354">
    <property type="entry name" value="GpP-like_N"/>
</dbReference>
<dbReference type="InterPro" id="IPR023399">
    <property type="entry name" value="Baseplate-like_2-layer_sand"/>
</dbReference>
<accession>A0ABS5E7M0</accession>
<feature type="domain" description="Baseplate hub protein gp44-like N-terminal" evidence="2">
    <location>
        <begin position="21"/>
        <end position="105"/>
    </location>
</feature>
<dbReference type="RefSeq" id="WP_211681059.1">
    <property type="nucleotide sequence ID" value="NZ_JAGRQH010000003.1"/>
</dbReference>
<feature type="compositionally biased region" description="Basic residues" evidence="1">
    <location>
        <begin position="322"/>
        <end position="332"/>
    </location>
</feature>
<organism evidence="5 6">
    <name type="scientific">Neokomagataea anthophila</name>
    <dbReference type="NCBI Taxonomy" id="2826925"/>
    <lineage>
        <taxon>Bacteria</taxon>
        <taxon>Pseudomonadati</taxon>
        <taxon>Pseudomonadota</taxon>
        <taxon>Alphaproteobacteria</taxon>
        <taxon>Acetobacterales</taxon>
        <taxon>Acetobacteraceae</taxon>
        <taxon>Neokomagataea</taxon>
    </lineage>
</organism>
<feature type="compositionally biased region" description="Low complexity" evidence="1">
    <location>
        <begin position="287"/>
        <end position="300"/>
    </location>
</feature>
<comment type="caution">
    <text evidence="5">The sequence shown here is derived from an EMBL/GenBank/DDBJ whole genome shotgun (WGS) entry which is preliminary data.</text>
</comment>
<evidence type="ECO:0000259" key="4">
    <source>
        <dbReference type="Pfam" id="PF22255"/>
    </source>
</evidence>
<dbReference type="Gene3D" id="2.30.300.10">
    <property type="entry name" value="Baseplate protein-like domain - beta roll fold"/>
    <property type="match status" value="2"/>
</dbReference>
<sequence>MSAVPSSGVETVVSHARPWIVRINGHSIHNWVSCEVGRDLADIAGTFRVDIAEPFPFPDGFQPTARIHDRVEIEIENQVVLRGFVEAVNTSGDEHSFHVTISGRDTTGDLVDCSVNPNGPAEYRKILLETVIGSLIQPYGVTLQRQVETGAPFTLVALEPQDTVLAAVERLSRQRGILVTSDGIGGIVLTKAGTTRATDRLIWPGGNVSSMQTRLMQRHSDTWVKGQFNSVLRGSKAVLNISGAPQSPPATGHRRAGELAASARFGHAIDPGVRRYRPVVHLAKTQSGGSAAAQNSANPSLDATALGQTPTAPAQGAYRSATVHHRRRKARKPRTDATPWTLQDQADWRMRTARAHATAFVYTVPGLLNKAGDLWQPNSLVSVQDAYNQLDGDMLIGAVTWVATGTRFETRISVVPPDAYDLTGDADAPSRSGGRRTSTGRAFGR</sequence>
<dbReference type="Pfam" id="PF21929">
    <property type="entry name" value="GpP_4th"/>
    <property type="match status" value="1"/>
</dbReference>
<dbReference type="Proteomes" id="UP000677812">
    <property type="component" value="Unassembled WGS sequence"/>
</dbReference>
<reference evidence="5 6" key="1">
    <citation type="submission" date="2021-04" db="EMBL/GenBank/DDBJ databases">
        <title>The complete genome sequence of Neokomagataea sp. TBRC 2177.</title>
        <authorList>
            <person name="Charoenyingcharoen P."/>
            <person name="Yukphan P."/>
        </authorList>
    </citation>
    <scope>NUCLEOTIDE SEQUENCE [LARGE SCALE GENOMIC DNA]</scope>
    <source>
        <strain evidence="5 6">TBRC 2177</strain>
    </source>
</reference>
<feature type="region of interest" description="Disordered" evidence="1">
    <location>
        <begin position="287"/>
        <end position="337"/>
    </location>
</feature>